<reference evidence="1 2" key="1">
    <citation type="submission" date="2005-09" db="EMBL/GenBank/DDBJ databases">
        <authorList>
            <person name="Mural R.J."/>
            <person name="Li P.W."/>
            <person name="Adams M.D."/>
            <person name="Amanatides P.G."/>
            <person name="Baden-Tillson H."/>
            <person name="Barnstead M."/>
            <person name="Chin S.H."/>
            <person name="Dew I."/>
            <person name="Evans C.A."/>
            <person name="Ferriera S."/>
            <person name="Flanigan M."/>
            <person name="Fosler C."/>
            <person name="Glodek A."/>
            <person name="Gu Z."/>
            <person name="Holt R.A."/>
            <person name="Jennings D."/>
            <person name="Kraft C.L."/>
            <person name="Lu F."/>
            <person name="Nguyen T."/>
            <person name="Nusskern D.R."/>
            <person name="Pfannkoch C.M."/>
            <person name="Sitter C."/>
            <person name="Sutton G.G."/>
            <person name="Venter J.C."/>
            <person name="Wang Z."/>
            <person name="Woodage T."/>
            <person name="Zheng X.H."/>
            <person name="Zhong F."/>
        </authorList>
    </citation>
    <scope>NUCLEOTIDE SEQUENCE [LARGE SCALE GENOMIC DNA]</scope>
    <source>
        <strain>BN</strain>
        <strain evidence="2">Sprague-Dawley</strain>
    </source>
</reference>
<evidence type="ECO:0000313" key="2">
    <source>
        <dbReference type="Proteomes" id="UP000234681"/>
    </source>
</evidence>
<evidence type="ECO:0000313" key="1">
    <source>
        <dbReference type="EMBL" id="EDM08023.1"/>
    </source>
</evidence>
<name>A6J961_RAT</name>
<dbReference type="Proteomes" id="UP000234681">
    <property type="component" value="Chromosome 1"/>
</dbReference>
<accession>A6J961</accession>
<protein>
    <submittedName>
        <fullName evidence="1">RCG54207, isoform CRA_f</fullName>
    </submittedName>
</protein>
<proteinExistence type="predicted"/>
<gene>
    <name evidence="1" type="ORF">rCG_54207</name>
</gene>
<organism evidence="1 2">
    <name type="scientific">Rattus norvegicus</name>
    <name type="common">Rat</name>
    <dbReference type="NCBI Taxonomy" id="10116"/>
    <lineage>
        <taxon>Eukaryota</taxon>
        <taxon>Metazoa</taxon>
        <taxon>Chordata</taxon>
        <taxon>Craniata</taxon>
        <taxon>Vertebrata</taxon>
        <taxon>Euteleostomi</taxon>
        <taxon>Mammalia</taxon>
        <taxon>Eutheria</taxon>
        <taxon>Euarchontoglires</taxon>
        <taxon>Glires</taxon>
        <taxon>Rodentia</taxon>
        <taxon>Myomorpha</taxon>
        <taxon>Muroidea</taxon>
        <taxon>Muridae</taxon>
        <taxon>Murinae</taxon>
        <taxon>Rattus</taxon>
    </lineage>
</organism>
<sequence>MTAQATRPGHPYILSALHSQETLASVCLVHVKCALKGTVTHTGGIVYSLEHSTQCITGNGLLAGFSYPAMAFL</sequence>
<dbReference type="AlphaFoldDB" id="A6J961"/>
<dbReference type="EMBL" id="CH473979">
    <property type="protein sequence ID" value="EDM08023.1"/>
    <property type="molecule type" value="Genomic_DNA"/>
</dbReference>